<evidence type="ECO:0000313" key="6">
    <source>
        <dbReference type="Proteomes" id="UP001501444"/>
    </source>
</evidence>
<organism evidence="5 6">
    <name type="scientific">Dactylosporangium salmoneum</name>
    <dbReference type="NCBI Taxonomy" id="53361"/>
    <lineage>
        <taxon>Bacteria</taxon>
        <taxon>Bacillati</taxon>
        <taxon>Actinomycetota</taxon>
        <taxon>Actinomycetes</taxon>
        <taxon>Micromonosporales</taxon>
        <taxon>Micromonosporaceae</taxon>
        <taxon>Dactylosporangium</taxon>
    </lineage>
</organism>
<evidence type="ECO:0000256" key="2">
    <source>
        <dbReference type="ARBA" id="ARBA00021980"/>
    </source>
</evidence>
<dbReference type="Proteomes" id="UP001501444">
    <property type="component" value="Unassembled WGS sequence"/>
</dbReference>
<comment type="catalytic activity">
    <reaction evidence="3">
        <text>uridine + phosphate = alpha-D-ribose 1-phosphate + uracil</text>
        <dbReference type="Rhea" id="RHEA:24388"/>
        <dbReference type="ChEBI" id="CHEBI:16704"/>
        <dbReference type="ChEBI" id="CHEBI:17568"/>
        <dbReference type="ChEBI" id="CHEBI:43474"/>
        <dbReference type="ChEBI" id="CHEBI:57720"/>
        <dbReference type="EC" id="2.4.2.3"/>
    </reaction>
</comment>
<name>A0ABP5SWK3_9ACTN</name>
<sequence>MPGMSLDRVARQLASDVSPLAAHLADRYVGPAPLPPVAIVTATPRKLKWFELERFLRPVSSLEDTSSLTRIWEHDSGPVATLVHGVGGPSADRLLITALMQGVRAFIRIGTCGLLTPGATIGTVVVAEEATGDDTAFQWYLKALHGAGRPVANPPFVAADPELARVAADTLGSIVPPGRAVAGRAFSTSLIFREGPHAAQGYRDLGCDGADMEAATVLACAQWYRVPALALLVGRDHIIEGGFHTNEPDRFAAGVDAIRRTLDALLPVAQRAAARVAAEA</sequence>
<dbReference type="EMBL" id="BAAARV010000019">
    <property type="protein sequence ID" value="GAA2340026.1"/>
    <property type="molecule type" value="Genomic_DNA"/>
</dbReference>
<evidence type="ECO:0000259" key="4">
    <source>
        <dbReference type="Pfam" id="PF01048"/>
    </source>
</evidence>
<dbReference type="SUPFAM" id="SSF53167">
    <property type="entry name" value="Purine and uridine phosphorylases"/>
    <property type="match status" value="1"/>
</dbReference>
<dbReference type="PANTHER" id="PTHR43691:SF11">
    <property type="entry name" value="FI09636P-RELATED"/>
    <property type="match status" value="1"/>
</dbReference>
<dbReference type="Pfam" id="PF01048">
    <property type="entry name" value="PNP_UDP_1"/>
    <property type="match status" value="1"/>
</dbReference>
<comment type="caution">
    <text evidence="5">The sequence shown here is derived from an EMBL/GenBank/DDBJ whole genome shotgun (WGS) entry which is preliminary data.</text>
</comment>
<dbReference type="EC" id="2.4.2.3" evidence="1"/>
<dbReference type="InterPro" id="IPR035994">
    <property type="entry name" value="Nucleoside_phosphorylase_sf"/>
</dbReference>
<accession>A0ABP5SWK3</accession>
<keyword evidence="6" id="KW-1185">Reference proteome</keyword>
<evidence type="ECO:0000256" key="3">
    <source>
        <dbReference type="ARBA" id="ARBA00048447"/>
    </source>
</evidence>
<feature type="domain" description="Nucleoside phosphorylase" evidence="4">
    <location>
        <begin position="37"/>
        <end position="252"/>
    </location>
</feature>
<evidence type="ECO:0000256" key="1">
    <source>
        <dbReference type="ARBA" id="ARBA00011888"/>
    </source>
</evidence>
<dbReference type="Gene3D" id="3.40.50.1580">
    <property type="entry name" value="Nucleoside phosphorylase domain"/>
    <property type="match status" value="1"/>
</dbReference>
<evidence type="ECO:0000313" key="5">
    <source>
        <dbReference type="EMBL" id="GAA2340026.1"/>
    </source>
</evidence>
<proteinExistence type="predicted"/>
<reference evidence="6" key="1">
    <citation type="journal article" date="2019" name="Int. J. Syst. Evol. Microbiol.">
        <title>The Global Catalogue of Microorganisms (GCM) 10K type strain sequencing project: providing services to taxonomists for standard genome sequencing and annotation.</title>
        <authorList>
            <consortium name="The Broad Institute Genomics Platform"/>
            <consortium name="The Broad Institute Genome Sequencing Center for Infectious Disease"/>
            <person name="Wu L."/>
            <person name="Ma J."/>
        </authorList>
    </citation>
    <scope>NUCLEOTIDE SEQUENCE [LARGE SCALE GENOMIC DNA]</scope>
    <source>
        <strain evidence="6">JCM 3272</strain>
    </source>
</reference>
<dbReference type="PANTHER" id="PTHR43691">
    <property type="entry name" value="URIDINE PHOSPHORYLASE"/>
    <property type="match status" value="1"/>
</dbReference>
<gene>
    <name evidence="5" type="ORF">GCM10010170_022600</name>
</gene>
<protein>
    <recommendedName>
        <fullName evidence="2">Uridine phosphorylase</fullName>
        <ecNumber evidence="1">2.4.2.3</ecNumber>
    </recommendedName>
</protein>
<dbReference type="InterPro" id="IPR000845">
    <property type="entry name" value="Nucleoside_phosphorylase_d"/>
</dbReference>